<keyword evidence="3 6" id="KW-0732">Signal</keyword>
<evidence type="ECO:0000313" key="9">
    <source>
        <dbReference type="Proteomes" id="UP000887568"/>
    </source>
</evidence>
<keyword evidence="2" id="KW-0964">Secreted</keyword>
<dbReference type="PANTHER" id="PTHR24020">
    <property type="entry name" value="COLLAGEN ALPHA"/>
    <property type="match status" value="1"/>
</dbReference>
<organism evidence="8 9">
    <name type="scientific">Patiria miniata</name>
    <name type="common">Bat star</name>
    <name type="synonym">Asterina miniata</name>
    <dbReference type="NCBI Taxonomy" id="46514"/>
    <lineage>
        <taxon>Eukaryota</taxon>
        <taxon>Metazoa</taxon>
        <taxon>Echinodermata</taxon>
        <taxon>Eleutherozoa</taxon>
        <taxon>Asterozoa</taxon>
        <taxon>Asteroidea</taxon>
        <taxon>Valvatacea</taxon>
        <taxon>Valvatida</taxon>
        <taxon>Asterinidae</taxon>
        <taxon>Patiria</taxon>
    </lineage>
</organism>
<evidence type="ECO:0000256" key="3">
    <source>
        <dbReference type="ARBA" id="ARBA00022729"/>
    </source>
</evidence>
<evidence type="ECO:0000256" key="4">
    <source>
        <dbReference type="ARBA" id="ARBA00022737"/>
    </source>
</evidence>
<keyword evidence="9" id="KW-1185">Reference proteome</keyword>
<dbReference type="SMART" id="SM00327">
    <property type="entry name" value="VWA"/>
    <property type="match status" value="1"/>
</dbReference>
<dbReference type="CDD" id="cd01472">
    <property type="entry name" value="vWA_collagen"/>
    <property type="match status" value="1"/>
</dbReference>
<dbReference type="OrthoDB" id="6132182at2759"/>
<dbReference type="PRINTS" id="PR00453">
    <property type="entry name" value="VWFADOMAIN"/>
</dbReference>
<comment type="subcellular location">
    <subcellularLocation>
        <location evidence="1">Secreted</location>
    </subcellularLocation>
</comment>
<dbReference type="RefSeq" id="XP_038065168.1">
    <property type="nucleotide sequence ID" value="XM_038209240.1"/>
</dbReference>
<evidence type="ECO:0000256" key="2">
    <source>
        <dbReference type="ARBA" id="ARBA00022525"/>
    </source>
</evidence>
<dbReference type="GeneID" id="119735515"/>
<accession>A0A914ANI3</accession>
<dbReference type="PANTHER" id="PTHR24020:SF87">
    <property type="entry name" value="COLLAGEN ALPHA-1(VI) CHAIN-LIKE"/>
    <property type="match status" value="1"/>
</dbReference>
<dbReference type="InterPro" id="IPR050525">
    <property type="entry name" value="ECM_Assembly_Org"/>
</dbReference>
<dbReference type="InterPro" id="IPR036465">
    <property type="entry name" value="vWFA_dom_sf"/>
</dbReference>
<proteinExistence type="predicted"/>
<feature type="chain" id="PRO_5037938987" description="VWFA domain-containing protein" evidence="6">
    <location>
        <begin position="23"/>
        <end position="557"/>
    </location>
</feature>
<dbReference type="OMA" id="GATTCIW"/>
<dbReference type="Gene3D" id="3.40.50.410">
    <property type="entry name" value="von Willebrand factor, type A domain"/>
    <property type="match status" value="1"/>
</dbReference>
<name>A0A914ANI3_PATMI</name>
<dbReference type="EnsemblMetazoa" id="XM_038209240.1">
    <property type="protein sequence ID" value="XP_038065168.1"/>
    <property type="gene ID" value="LOC119735515"/>
</dbReference>
<dbReference type="InterPro" id="IPR002035">
    <property type="entry name" value="VWF_A"/>
</dbReference>
<dbReference type="GO" id="GO:0005576">
    <property type="term" value="C:extracellular region"/>
    <property type="evidence" value="ECO:0007669"/>
    <property type="project" value="UniProtKB-SubCell"/>
</dbReference>
<evidence type="ECO:0000256" key="1">
    <source>
        <dbReference type="ARBA" id="ARBA00004613"/>
    </source>
</evidence>
<sequence length="557" mass="61263">MLTRGLFVLFSTAVLFSEPAHSQRDATLERETFGTAVVEATRLNIDRLNRALRANHRFFRRLAWVETADGTSSITYSNRTYHGGIWRVDRSVYEATLALYNDPSYAFTFSDIQGQLGINWSTSTWEDGRRPLYSALAARLYFLSLGRDIPQDLNGQAILWREEYHDQPTDTVDNFIRKVQILESEQGCSVKGIDLVFVLDSSWSVTSLNFDITKNFVASVVDSFDIGADKTRVGVIKYATDVTVEFNLNEYTDKALLIEAIGNIYFTGGETHTVEALETVESEAFLVANGARADMNAVPRVAVVITDGRSQDGPAAVAVPADRARQRGITIFAIGVTDNVNDAELNAIANQPNDTYVFRVSSFNTMDNIMATLQDKTCNAPSTLRVPVLNNSLSLGDKQFLAQPITEEGVTLDIAAAEGNVVMYVSTTTPNPNEALHDYRLEATEGQGRAEVFIGPEVFVDKRIFSQDTDGGRIRRQAPSQNDTRDGSTIGTVYMTLEGLQDTNDFVLRVTEGDVTAELTTVKPEATPAAGAAKTIAYIDLNLKALVAAVMMKLAMF</sequence>
<dbReference type="PROSITE" id="PS50234">
    <property type="entry name" value="VWFA"/>
    <property type="match status" value="1"/>
</dbReference>
<feature type="signal peptide" evidence="6">
    <location>
        <begin position="1"/>
        <end position="22"/>
    </location>
</feature>
<reference evidence="8" key="1">
    <citation type="submission" date="2022-11" db="UniProtKB">
        <authorList>
            <consortium name="EnsemblMetazoa"/>
        </authorList>
    </citation>
    <scope>IDENTIFICATION</scope>
</reference>
<protein>
    <recommendedName>
        <fullName evidence="7">VWFA domain-containing protein</fullName>
    </recommendedName>
</protein>
<dbReference type="FunFam" id="3.40.50.410:FF:000004">
    <property type="entry name" value="collagen alpha-6(VI) chain"/>
    <property type="match status" value="1"/>
</dbReference>
<evidence type="ECO:0000259" key="7">
    <source>
        <dbReference type="PROSITE" id="PS50234"/>
    </source>
</evidence>
<keyword evidence="5" id="KW-0325">Glycoprotein</keyword>
<dbReference type="AlphaFoldDB" id="A0A914ANI3"/>
<dbReference type="Proteomes" id="UP000887568">
    <property type="component" value="Unplaced"/>
</dbReference>
<evidence type="ECO:0000313" key="8">
    <source>
        <dbReference type="EnsemblMetazoa" id="XP_038065168.1"/>
    </source>
</evidence>
<evidence type="ECO:0000256" key="6">
    <source>
        <dbReference type="SAM" id="SignalP"/>
    </source>
</evidence>
<evidence type="ECO:0000256" key="5">
    <source>
        <dbReference type="ARBA" id="ARBA00023180"/>
    </source>
</evidence>
<dbReference type="SUPFAM" id="SSF53300">
    <property type="entry name" value="vWA-like"/>
    <property type="match status" value="1"/>
</dbReference>
<keyword evidence="4" id="KW-0677">Repeat</keyword>
<feature type="domain" description="VWFA" evidence="7">
    <location>
        <begin position="194"/>
        <end position="373"/>
    </location>
</feature>
<dbReference type="Pfam" id="PF00092">
    <property type="entry name" value="VWA"/>
    <property type="match status" value="1"/>
</dbReference>